<evidence type="ECO:0000256" key="2">
    <source>
        <dbReference type="SAM" id="SignalP"/>
    </source>
</evidence>
<dbReference type="InterPro" id="IPR029052">
    <property type="entry name" value="Metallo-depent_PP-like"/>
</dbReference>
<dbReference type="OrthoDB" id="9761852at2"/>
<dbReference type="InterPro" id="IPR038607">
    <property type="entry name" value="PhoD-like_sf"/>
</dbReference>
<sequence length="608" mass="67930" precursor="true">MKPSLLARSFVAVLASVLAASAAEPLDLTWPKRPTAIPEVPRDRVIGFALYTTQNGVLKLSAQLFPLKVEESREVTLELDRGDGKWGAFATQKVDDDHWHTCFRVEGWDESRDGRYRLTHPGGAVYEGRVRRDPVEKESIVVAGLSCNSNQGRDRRDDVVRNIQAQDPDMVFFAGDQSYDHREHLFAWLLFGWQFGEVMRDRPSVTIPDDHDVGHGNLWGDAGRKSTRQAGDDGGYFMPVEYVNMVQRAQTAHLPDPIDPTPVARGITVYYTRLQIGRVDFAIIEDRKWKTGPAGLVPMQGPRSDHINDPGYDRQSIDVHEARLLGDRQLAFLDRWGQDWTGADVKCVLSQTIFCGGAHIHGGQQGRLLADLDSNGWPQAGRNRALIAMRKAFAFHIAGDQHLATMIHHGVNDWEDAGWSFCVPSIMNYYPRWWKPLEEGLAHDPASPLPYTGRYYDGFGNKVTMAAYANPAPGNEQGAGYGLVRFNNKSRVITAECWPRHVDVTKPGAQQYPGWPVKIPQLENYGRVPMGYLPAIELRGGVEPVVQVVDEWTGDVVYTIRAWGKQFRPPVYKTTTTYTVRIGEGGSVQEHTGQAASPLEQPSNAPQK</sequence>
<dbReference type="AlphaFoldDB" id="A0A518D9B7"/>
<organism evidence="3 4">
    <name type="scientific">Pirellulimonas nuda</name>
    <dbReference type="NCBI Taxonomy" id="2528009"/>
    <lineage>
        <taxon>Bacteria</taxon>
        <taxon>Pseudomonadati</taxon>
        <taxon>Planctomycetota</taxon>
        <taxon>Planctomycetia</taxon>
        <taxon>Pirellulales</taxon>
        <taxon>Lacipirellulaceae</taxon>
        <taxon>Pirellulimonas</taxon>
    </lineage>
</organism>
<feature type="chain" id="PRO_5021943325" evidence="2">
    <location>
        <begin position="23"/>
        <end position="608"/>
    </location>
</feature>
<evidence type="ECO:0000313" key="4">
    <source>
        <dbReference type="Proteomes" id="UP000317429"/>
    </source>
</evidence>
<evidence type="ECO:0000313" key="3">
    <source>
        <dbReference type="EMBL" id="QDU88064.1"/>
    </source>
</evidence>
<reference evidence="3 4" key="1">
    <citation type="submission" date="2019-02" db="EMBL/GenBank/DDBJ databases">
        <title>Deep-cultivation of Planctomycetes and their phenomic and genomic characterization uncovers novel biology.</title>
        <authorList>
            <person name="Wiegand S."/>
            <person name="Jogler M."/>
            <person name="Boedeker C."/>
            <person name="Pinto D."/>
            <person name="Vollmers J."/>
            <person name="Rivas-Marin E."/>
            <person name="Kohn T."/>
            <person name="Peeters S.H."/>
            <person name="Heuer A."/>
            <person name="Rast P."/>
            <person name="Oberbeckmann S."/>
            <person name="Bunk B."/>
            <person name="Jeske O."/>
            <person name="Meyerdierks A."/>
            <person name="Storesund J.E."/>
            <person name="Kallscheuer N."/>
            <person name="Luecker S."/>
            <person name="Lage O.M."/>
            <person name="Pohl T."/>
            <person name="Merkel B.J."/>
            <person name="Hornburger P."/>
            <person name="Mueller R.-W."/>
            <person name="Bruemmer F."/>
            <person name="Labrenz M."/>
            <person name="Spormann A.M."/>
            <person name="Op den Camp H."/>
            <person name="Overmann J."/>
            <person name="Amann R."/>
            <person name="Jetten M.S.M."/>
            <person name="Mascher T."/>
            <person name="Medema M.H."/>
            <person name="Devos D.P."/>
            <person name="Kaster A.-K."/>
            <person name="Ovreas L."/>
            <person name="Rohde M."/>
            <person name="Galperin M.Y."/>
            <person name="Jogler C."/>
        </authorList>
    </citation>
    <scope>NUCLEOTIDE SEQUENCE [LARGE SCALE GENOMIC DNA]</scope>
    <source>
        <strain evidence="3 4">Pla175</strain>
    </source>
</reference>
<feature type="signal peptide" evidence="2">
    <location>
        <begin position="1"/>
        <end position="22"/>
    </location>
</feature>
<proteinExistence type="predicted"/>
<name>A0A518D9B7_9BACT</name>
<keyword evidence="2" id="KW-0732">Signal</keyword>
<protein>
    <submittedName>
        <fullName evidence="3">PhoD-like phosphatase</fullName>
    </submittedName>
</protein>
<dbReference type="RefSeq" id="WP_145282584.1">
    <property type="nucleotide sequence ID" value="NZ_CP036291.1"/>
</dbReference>
<accession>A0A518D9B7</accession>
<dbReference type="Gene3D" id="3.60.21.70">
    <property type="entry name" value="PhoD-like phosphatase"/>
    <property type="match status" value="1"/>
</dbReference>
<gene>
    <name evidence="3" type="ORF">Pla175_14340</name>
</gene>
<dbReference type="EMBL" id="CP036291">
    <property type="protein sequence ID" value="QDU88064.1"/>
    <property type="molecule type" value="Genomic_DNA"/>
</dbReference>
<dbReference type="KEGG" id="pnd:Pla175_14340"/>
<feature type="region of interest" description="Disordered" evidence="1">
    <location>
        <begin position="588"/>
        <end position="608"/>
    </location>
</feature>
<keyword evidence="4" id="KW-1185">Reference proteome</keyword>
<dbReference type="Proteomes" id="UP000317429">
    <property type="component" value="Chromosome"/>
</dbReference>
<evidence type="ECO:0000256" key="1">
    <source>
        <dbReference type="SAM" id="MobiDB-lite"/>
    </source>
</evidence>
<dbReference type="SUPFAM" id="SSF56300">
    <property type="entry name" value="Metallo-dependent phosphatases"/>
    <property type="match status" value="1"/>
</dbReference>
<feature type="compositionally biased region" description="Polar residues" evidence="1">
    <location>
        <begin position="589"/>
        <end position="608"/>
    </location>
</feature>